<dbReference type="InterPro" id="IPR042175">
    <property type="entry name" value="Cell/Rod_MreC_2"/>
</dbReference>
<reference evidence="7 8" key="1">
    <citation type="submission" date="2019-03" db="EMBL/GenBank/DDBJ databases">
        <title>Genomic Encyclopedia of Type Strains, Phase IV (KMG-IV): sequencing the most valuable type-strain genomes for metagenomic binning, comparative biology and taxonomic classification.</title>
        <authorList>
            <person name="Goeker M."/>
        </authorList>
    </citation>
    <scope>NUCLEOTIDE SEQUENCE [LARGE SCALE GENOMIC DNA]</scope>
    <source>
        <strain evidence="7 8">DSM 24591</strain>
    </source>
</reference>
<dbReference type="Gene3D" id="2.40.10.350">
    <property type="entry name" value="Rod shape-determining protein MreC, domain 2"/>
    <property type="match status" value="1"/>
</dbReference>
<dbReference type="InterPro" id="IPR007221">
    <property type="entry name" value="MreC"/>
</dbReference>
<dbReference type="NCBIfam" id="TIGR00219">
    <property type="entry name" value="mreC"/>
    <property type="match status" value="1"/>
</dbReference>
<dbReference type="Gene3D" id="2.40.10.340">
    <property type="entry name" value="Rod shape-determining protein MreC, domain 1"/>
    <property type="match status" value="1"/>
</dbReference>
<evidence type="ECO:0000256" key="3">
    <source>
        <dbReference type="ARBA" id="ARBA00022960"/>
    </source>
</evidence>
<dbReference type="PANTHER" id="PTHR34138">
    <property type="entry name" value="CELL SHAPE-DETERMINING PROTEIN MREC"/>
    <property type="match status" value="1"/>
</dbReference>
<gene>
    <name evidence="7" type="ORF">EDC26_12432</name>
</gene>
<organism evidence="7 8">
    <name type="scientific">Paralcaligenes ureilyticus</name>
    <dbReference type="NCBI Taxonomy" id="627131"/>
    <lineage>
        <taxon>Bacteria</taxon>
        <taxon>Pseudomonadati</taxon>
        <taxon>Pseudomonadota</taxon>
        <taxon>Betaproteobacteria</taxon>
        <taxon>Burkholderiales</taxon>
        <taxon>Alcaligenaceae</taxon>
        <taxon>Paralcaligenes</taxon>
    </lineage>
</organism>
<feature type="domain" description="Rod shape-determining protein MreC beta-barrel core" evidence="6">
    <location>
        <begin position="128"/>
        <end position="274"/>
    </location>
</feature>
<protein>
    <recommendedName>
        <fullName evidence="2 5">Cell shape-determining protein MreC</fullName>
    </recommendedName>
    <alternativeName>
        <fullName evidence="4 5">Cell shape protein MreC</fullName>
    </alternativeName>
</protein>
<comment type="similarity">
    <text evidence="1 5">Belongs to the MreC family.</text>
</comment>
<dbReference type="GO" id="GO:0008360">
    <property type="term" value="P:regulation of cell shape"/>
    <property type="evidence" value="ECO:0007669"/>
    <property type="project" value="UniProtKB-KW"/>
</dbReference>
<evidence type="ECO:0000256" key="1">
    <source>
        <dbReference type="ARBA" id="ARBA00009369"/>
    </source>
</evidence>
<comment type="function">
    <text evidence="5">Involved in formation and maintenance of cell shape.</text>
</comment>
<proteinExistence type="inferred from homology"/>
<keyword evidence="3 5" id="KW-0133">Cell shape</keyword>
<dbReference type="GO" id="GO:0005886">
    <property type="term" value="C:plasma membrane"/>
    <property type="evidence" value="ECO:0007669"/>
    <property type="project" value="TreeGrafter"/>
</dbReference>
<dbReference type="OrthoDB" id="9808025at2"/>
<dbReference type="PIRSF" id="PIRSF038471">
    <property type="entry name" value="MreC"/>
    <property type="match status" value="1"/>
</dbReference>
<name>A0A4R3LP66_9BURK</name>
<evidence type="ECO:0000256" key="2">
    <source>
        <dbReference type="ARBA" id="ARBA00013855"/>
    </source>
</evidence>
<accession>A0A4R3LP66</accession>
<dbReference type="RefSeq" id="WP_132585994.1">
    <property type="nucleotide sequence ID" value="NZ_SMAJ01000024.1"/>
</dbReference>
<comment type="caution">
    <text evidence="7">The sequence shown here is derived from an EMBL/GenBank/DDBJ whole genome shotgun (WGS) entry which is preliminary data.</text>
</comment>
<dbReference type="Pfam" id="PF04085">
    <property type="entry name" value="MreC"/>
    <property type="match status" value="1"/>
</dbReference>
<evidence type="ECO:0000313" key="7">
    <source>
        <dbReference type="EMBL" id="TCT01496.1"/>
    </source>
</evidence>
<dbReference type="Proteomes" id="UP000295525">
    <property type="component" value="Unassembled WGS sequence"/>
</dbReference>
<evidence type="ECO:0000256" key="4">
    <source>
        <dbReference type="ARBA" id="ARBA00032089"/>
    </source>
</evidence>
<dbReference type="InterPro" id="IPR042177">
    <property type="entry name" value="Cell/Rod_1"/>
</dbReference>
<evidence type="ECO:0000259" key="6">
    <source>
        <dbReference type="Pfam" id="PF04085"/>
    </source>
</evidence>
<dbReference type="AlphaFoldDB" id="A0A4R3LP66"/>
<dbReference type="InterPro" id="IPR055342">
    <property type="entry name" value="MreC_beta-barrel_core"/>
</dbReference>
<dbReference type="EMBL" id="SMAJ01000024">
    <property type="protein sequence ID" value="TCT01496.1"/>
    <property type="molecule type" value="Genomic_DNA"/>
</dbReference>
<dbReference type="PANTHER" id="PTHR34138:SF1">
    <property type="entry name" value="CELL SHAPE-DETERMINING PROTEIN MREC"/>
    <property type="match status" value="1"/>
</dbReference>
<evidence type="ECO:0000256" key="5">
    <source>
        <dbReference type="PIRNR" id="PIRNR038471"/>
    </source>
</evidence>
<evidence type="ECO:0000313" key="8">
    <source>
        <dbReference type="Proteomes" id="UP000295525"/>
    </source>
</evidence>
<keyword evidence="8" id="KW-1185">Reference proteome</keyword>
<sequence>MQENRTLTLFRHGPTAEFRLFVLVVLALSLLIVDARWRVLDPARQAISVVLYPFQRLVLAPRDAVETFNNWVDAAALARTEKEALQRQRIELAQIATHAAQMSAENEQLRRLLNVADTVSQPSVAVEVLYEPPNAFTHHLIFNKGTSDGIRAGMPVIDEGGVVGQVVRVTPFTSEAALLTDDKVSIPVQVLRNGLRLIVFGGSLSGKVEVRYLTANADIKRGDTLITSGIGGLFPAGLSVAKIDSVERDSATGFARAIASPLSHPERYRHFLVLRVDVSKPEVHPEAQSNGSQAGH</sequence>